<dbReference type="CDD" id="cd00009">
    <property type="entry name" value="AAA"/>
    <property type="match status" value="1"/>
</dbReference>
<keyword evidence="3" id="KW-0067">ATP-binding</keyword>
<dbReference type="Gene3D" id="1.10.10.60">
    <property type="entry name" value="Homeodomain-like"/>
    <property type="match status" value="1"/>
</dbReference>
<dbReference type="InterPro" id="IPR009057">
    <property type="entry name" value="Homeodomain-like_sf"/>
</dbReference>
<evidence type="ECO:0000313" key="11">
    <source>
        <dbReference type="EMBL" id="MBS4192366.1"/>
    </source>
</evidence>
<evidence type="ECO:0000259" key="9">
    <source>
        <dbReference type="PROSITE" id="PS50112"/>
    </source>
</evidence>
<dbReference type="InterPro" id="IPR025662">
    <property type="entry name" value="Sigma_54_int_dom_ATP-bd_1"/>
</dbReference>
<dbReference type="InterPro" id="IPR058031">
    <property type="entry name" value="AAA_lid_NorR"/>
</dbReference>
<dbReference type="PANTHER" id="PTHR32071">
    <property type="entry name" value="TRANSCRIPTIONAL REGULATORY PROTEIN"/>
    <property type="match status" value="1"/>
</dbReference>
<dbReference type="InterPro" id="IPR035965">
    <property type="entry name" value="PAS-like_dom_sf"/>
</dbReference>
<dbReference type="PROSITE" id="PS50045">
    <property type="entry name" value="SIGMA54_INTERACT_4"/>
    <property type="match status" value="1"/>
</dbReference>
<dbReference type="SUPFAM" id="SSF52540">
    <property type="entry name" value="P-loop containing nucleoside triphosphate hydrolases"/>
    <property type="match status" value="1"/>
</dbReference>
<dbReference type="SMART" id="SM00091">
    <property type="entry name" value="PAS"/>
    <property type="match status" value="2"/>
</dbReference>
<dbReference type="InterPro" id="IPR002078">
    <property type="entry name" value="Sigma_54_int"/>
</dbReference>
<evidence type="ECO:0000256" key="4">
    <source>
        <dbReference type="ARBA" id="ARBA00023015"/>
    </source>
</evidence>
<dbReference type="InterPro" id="IPR000700">
    <property type="entry name" value="PAS-assoc_C"/>
</dbReference>
<dbReference type="InterPro" id="IPR030828">
    <property type="entry name" value="HTH_TyrR"/>
</dbReference>
<dbReference type="SUPFAM" id="SSF55785">
    <property type="entry name" value="PYP-like sensor domain (PAS domain)"/>
    <property type="match status" value="1"/>
</dbReference>
<dbReference type="Pfam" id="PF18024">
    <property type="entry name" value="HTH_50"/>
    <property type="match status" value="1"/>
</dbReference>
<dbReference type="Pfam" id="PF00158">
    <property type="entry name" value="Sigma54_activat"/>
    <property type="match status" value="1"/>
</dbReference>
<keyword evidence="12" id="KW-1185">Reference proteome</keyword>
<dbReference type="SMART" id="SM00382">
    <property type="entry name" value="AAA"/>
    <property type="match status" value="1"/>
</dbReference>
<reference evidence="11 12" key="1">
    <citation type="submission" date="2021-05" db="EMBL/GenBank/DDBJ databases">
        <title>Novel Bacillus species.</title>
        <authorList>
            <person name="Liu G."/>
        </authorList>
    </citation>
    <scope>NUCLEOTIDE SEQUENCE [LARGE SCALE GENOMIC DNA]</scope>
    <source>
        <strain evidence="11 12">FJAT-49705</strain>
    </source>
</reference>
<organism evidence="11 12">
    <name type="scientific">Cytobacillus citreus</name>
    <dbReference type="NCBI Taxonomy" id="2833586"/>
    <lineage>
        <taxon>Bacteria</taxon>
        <taxon>Bacillati</taxon>
        <taxon>Bacillota</taxon>
        <taxon>Bacilli</taxon>
        <taxon>Bacillales</taxon>
        <taxon>Bacillaceae</taxon>
        <taxon>Cytobacillus</taxon>
    </lineage>
</organism>
<dbReference type="Pfam" id="PF25601">
    <property type="entry name" value="AAA_lid_14"/>
    <property type="match status" value="1"/>
</dbReference>
<dbReference type="SUPFAM" id="SSF46689">
    <property type="entry name" value="Homeodomain-like"/>
    <property type="match status" value="1"/>
</dbReference>
<dbReference type="Gene3D" id="3.40.50.300">
    <property type="entry name" value="P-loop containing nucleotide triphosphate hydrolases"/>
    <property type="match status" value="1"/>
</dbReference>
<protein>
    <recommendedName>
        <fullName evidence="6">HTH-type transcriptional regulatory protein TyrR</fullName>
    </recommendedName>
</protein>
<evidence type="ECO:0000256" key="6">
    <source>
        <dbReference type="ARBA" id="ARBA00029500"/>
    </source>
</evidence>
<dbReference type="NCBIfam" id="TIGR00229">
    <property type="entry name" value="sensory_box"/>
    <property type="match status" value="1"/>
</dbReference>
<dbReference type="InterPro" id="IPR025944">
    <property type="entry name" value="Sigma_54_int_dom_CS"/>
</dbReference>
<dbReference type="CDD" id="cd00130">
    <property type="entry name" value="PAS"/>
    <property type="match status" value="1"/>
</dbReference>
<feature type="coiled-coil region" evidence="7">
    <location>
        <begin position="216"/>
        <end position="243"/>
    </location>
</feature>
<keyword evidence="4" id="KW-0805">Transcription regulation</keyword>
<dbReference type="Pfam" id="PF00989">
    <property type="entry name" value="PAS"/>
    <property type="match status" value="1"/>
</dbReference>
<evidence type="ECO:0000259" key="8">
    <source>
        <dbReference type="PROSITE" id="PS50045"/>
    </source>
</evidence>
<name>A0ABS5NXN0_9BACI</name>
<comment type="caution">
    <text evidence="11">The sequence shown here is derived from an EMBL/GenBank/DDBJ whole genome shotgun (WGS) entry which is preliminary data.</text>
</comment>
<keyword evidence="5" id="KW-0804">Transcription</keyword>
<evidence type="ECO:0000259" key="10">
    <source>
        <dbReference type="PROSITE" id="PS50113"/>
    </source>
</evidence>
<evidence type="ECO:0000256" key="5">
    <source>
        <dbReference type="ARBA" id="ARBA00023163"/>
    </source>
</evidence>
<gene>
    <name evidence="11" type="ORF">KHA94_19605</name>
</gene>
<dbReference type="PROSITE" id="PS00675">
    <property type="entry name" value="SIGMA54_INTERACT_1"/>
    <property type="match status" value="1"/>
</dbReference>
<accession>A0ABS5NXN0</accession>
<evidence type="ECO:0000256" key="3">
    <source>
        <dbReference type="ARBA" id="ARBA00022840"/>
    </source>
</evidence>
<keyword evidence="2" id="KW-0058">Aromatic hydrocarbons catabolism</keyword>
<dbReference type="PROSITE" id="PS00688">
    <property type="entry name" value="SIGMA54_INTERACT_3"/>
    <property type="match status" value="1"/>
</dbReference>
<evidence type="ECO:0000256" key="2">
    <source>
        <dbReference type="ARBA" id="ARBA00022797"/>
    </source>
</evidence>
<evidence type="ECO:0000313" key="12">
    <source>
        <dbReference type="Proteomes" id="UP000681027"/>
    </source>
</evidence>
<dbReference type="PANTHER" id="PTHR32071:SF57">
    <property type="entry name" value="C4-DICARBOXYLATE TRANSPORT TRANSCRIPTIONAL REGULATORY PROTEIN DCTD"/>
    <property type="match status" value="1"/>
</dbReference>
<keyword evidence="1" id="KW-0547">Nucleotide-binding</keyword>
<sequence length="557" mass="64488">MNQVQAFLEFFPFPIILTNSDGRIEYKNQVFSSLLIEETNQDSLKELFDTWEDHGNQTVYVTLNQCPFLLMYQSITVESHEKWLYVLLDGSQFQRLQQKMRDLDNLNRELDAIIDNSYDAIYITDREGTALRTNSAIERITGIPNHYYIGKNVQYLIARGFLKESITLKVVEQKKTVSQIQENYAGQETLLTGSPIFDENGEVEKVIINIRDLSELNKLNQELKKALDLNDQYRRELEKLQTKTRQDPDMIVESKRMLDIYDMADRIADFDATLLILGETGVGKDVLVRHIYRASNRHEKGEFIKINCGAIPHDLLESELFGYEAGAFTGANRTGKPGMFELAHKGVLFLDEVGELPLALQVKLLRVLQEKQIQRIGATKPKNVDVRLIAATNRNLKEMVQKGEFREDLYYRLNVIPISIPPLRERRQDILPLVQYFLKKFNEKYHISKEFDRGLKEFLYHYPWPGNVRELSNMVERLILTVPAQTLTAEDLPFEYQKREEVPVHCTGGMTLKEAAEIAEREILALALQKYDSTYKMAEELGTSQSTIVRKLQKYNL</sequence>
<feature type="domain" description="PAC" evidence="10">
    <location>
        <begin position="173"/>
        <end position="225"/>
    </location>
</feature>
<dbReference type="EMBL" id="JAGYPM010000004">
    <property type="protein sequence ID" value="MBS4192366.1"/>
    <property type="molecule type" value="Genomic_DNA"/>
</dbReference>
<dbReference type="InterPro" id="IPR013767">
    <property type="entry name" value="PAS_fold"/>
</dbReference>
<dbReference type="PROSITE" id="PS50113">
    <property type="entry name" value="PAC"/>
    <property type="match status" value="1"/>
</dbReference>
<evidence type="ECO:0000256" key="1">
    <source>
        <dbReference type="ARBA" id="ARBA00022741"/>
    </source>
</evidence>
<proteinExistence type="predicted"/>
<feature type="domain" description="Sigma-54 factor interaction" evidence="8">
    <location>
        <begin position="250"/>
        <end position="480"/>
    </location>
</feature>
<evidence type="ECO:0000256" key="7">
    <source>
        <dbReference type="SAM" id="Coils"/>
    </source>
</evidence>
<dbReference type="InterPro" id="IPR027417">
    <property type="entry name" value="P-loop_NTPase"/>
</dbReference>
<dbReference type="Proteomes" id="UP000681027">
    <property type="component" value="Unassembled WGS sequence"/>
</dbReference>
<dbReference type="Gene3D" id="1.10.8.60">
    <property type="match status" value="1"/>
</dbReference>
<dbReference type="InterPro" id="IPR000014">
    <property type="entry name" value="PAS"/>
</dbReference>
<feature type="domain" description="PAS" evidence="9">
    <location>
        <begin position="106"/>
        <end position="152"/>
    </location>
</feature>
<dbReference type="InterPro" id="IPR003593">
    <property type="entry name" value="AAA+_ATPase"/>
</dbReference>
<dbReference type="PROSITE" id="PS50112">
    <property type="entry name" value="PAS"/>
    <property type="match status" value="1"/>
</dbReference>
<dbReference type="Gene3D" id="3.30.450.20">
    <property type="entry name" value="PAS domain"/>
    <property type="match status" value="2"/>
</dbReference>
<keyword evidence="7" id="KW-0175">Coiled coil</keyword>